<dbReference type="PROSITE" id="PS51257">
    <property type="entry name" value="PROKAR_LIPOPROTEIN"/>
    <property type="match status" value="1"/>
</dbReference>
<dbReference type="RefSeq" id="WP_165767134.1">
    <property type="nucleotide sequence ID" value="NZ_CBCSCN010000014.1"/>
</dbReference>
<gene>
    <name evidence="9" type="ORF">EHSB41UT_00684</name>
</gene>
<comment type="subcellular location">
    <subcellularLocation>
        <location evidence="1">Cell outer membrane</location>
        <topology evidence="1">Multi-pass membrane protein</topology>
    </subcellularLocation>
</comment>
<dbReference type="EMBL" id="FWPT01000002">
    <property type="protein sequence ID" value="SMA37074.1"/>
    <property type="molecule type" value="Genomic_DNA"/>
</dbReference>
<evidence type="ECO:0000256" key="4">
    <source>
        <dbReference type="ARBA" id="ARBA00022692"/>
    </source>
</evidence>
<dbReference type="Gene3D" id="2.40.160.60">
    <property type="entry name" value="Outer membrane protein transport protein (OMPP1/FadL/TodX)"/>
    <property type="match status" value="1"/>
</dbReference>
<feature type="signal peptide" evidence="8">
    <location>
        <begin position="1"/>
        <end position="34"/>
    </location>
</feature>
<reference evidence="9 10" key="1">
    <citation type="submission" date="2017-03" db="EMBL/GenBank/DDBJ databases">
        <authorList>
            <person name="Afonso C.L."/>
            <person name="Miller P.J."/>
            <person name="Scott M.A."/>
            <person name="Spackman E."/>
            <person name="Goraichik I."/>
            <person name="Dimitrov K.M."/>
            <person name="Suarez D.L."/>
            <person name="Swayne D.E."/>
        </authorList>
    </citation>
    <scope>NUCLEOTIDE SEQUENCE [LARGE SCALE GENOMIC DNA]</scope>
    <source>
        <strain evidence="9">SB41UT1</strain>
    </source>
</reference>
<dbReference type="InterPro" id="IPR005017">
    <property type="entry name" value="OMPP1/FadL/TodX"/>
</dbReference>
<dbReference type="AlphaFoldDB" id="A0A1X7AF98"/>
<feature type="chain" id="PRO_5010865292" evidence="8">
    <location>
        <begin position="35"/>
        <end position="454"/>
    </location>
</feature>
<keyword evidence="6" id="KW-0472">Membrane</keyword>
<evidence type="ECO:0000256" key="3">
    <source>
        <dbReference type="ARBA" id="ARBA00022452"/>
    </source>
</evidence>
<dbReference type="PANTHER" id="PTHR35093:SF8">
    <property type="entry name" value="OUTER MEMBRANE PROTEIN NMB0088-RELATED"/>
    <property type="match status" value="1"/>
</dbReference>
<dbReference type="PANTHER" id="PTHR35093">
    <property type="entry name" value="OUTER MEMBRANE PROTEIN NMB0088-RELATED"/>
    <property type="match status" value="1"/>
</dbReference>
<evidence type="ECO:0000256" key="6">
    <source>
        <dbReference type="ARBA" id="ARBA00023136"/>
    </source>
</evidence>
<dbReference type="GO" id="GO:0009279">
    <property type="term" value="C:cell outer membrane"/>
    <property type="evidence" value="ECO:0007669"/>
    <property type="project" value="UniProtKB-SubCell"/>
</dbReference>
<accession>A0A1X7AF98</accession>
<comment type="similarity">
    <text evidence="2">Belongs to the OmpP1/FadL family.</text>
</comment>
<keyword evidence="4" id="KW-0812">Transmembrane</keyword>
<sequence length="454" mass="48542">MSSFHPRILSSRKTLASAIALLGGACSFSGFSQAAGFALNESSASAAGTAFAGRVAAPQDAAALAANPAAISFLNAETWTVGGALIAPVGSLKNTKATPMPVLPPADDGEPFVSPVFVPSAYLVKPLTEQWALGFGVYVPFGLETDYNTDFVGRYLALKSHVQNVNYQPTLSYKFSDTMSFGIGFIASHIEGTLSQMKATPAGGGNYLGIDVAKSTVKGSAWQVAAKIGALWDDGVTSLGIAWTSNTDFNMKGTVKLEPTAAGEAGKIVQSKADGHLKLKTPQSVEFGGSHKFSDSFTVMAGAMWTGWKSFKEIKIVLDEDLNAGAVSYPSGSVISYVPEKWKNVWAFSLGGQYQICKEWLLRAGYAYDESPTSDKYRTARIPDGDRNWVTVGARYQPAQEWDLDLAYGYMIPKTNKVNESTHTYGESKGGEPTYSGKYKMSAHIAMAALSYRY</sequence>
<evidence type="ECO:0000256" key="5">
    <source>
        <dbReference type="ARBA" id="ARBA00022729"/>
    </source>
</evidence>
<evidence type="ECO:0000256" key="1">
    <source>
        <dbReference type="ARBA" id="ARBA00004571"/>
    </source>
</evidence>
<evidence type="ECO:0000313" key="9">
    <source>
        <dbReference type="EMBL" id="SMA37074.1"/>
    </source>
</evidence>
<dbReference type="Proteomes" id="UP000196573">
    <property type="component" value="Unassembled WGS sequence"/>
</dbReference>
<evidence type="ECO:0000313" key="10">
    <source>
        <dbReference type="Proteomes" id="UP000196573"/>
    </source>
</evidence>
<dbReference type="GO" id="GO:0015483">
    <property type="term" value="F:long-chain fatty acid transporting porin activity"/>
    <property type="evidence" value="ECO:0007669"/>
    <property type="project" value="TreeGrafter"/>
</dbReference>
<evidence type="ECO:0000256" key="2">
    <source>
        <dbReference type="ARBA" id="ARBA00008163"/>
    </source>
</evidence>
<proteinExistence type="inferred from homology"/>
<name>A0A1X7AF98_9GAMM</name>
<dbReference type="SUPFAM" id="SSF56935">
    <property type="entry name" value="Porins"/>
    <property type="match status" value="1"/>
</dbReference>
<keyword evidence="7" id="KW-0998">Cell outer membrane</keyword>
<protein>
    <submittedName>
        <fullName evidence="9">47 kDa outer membrane protein</fullName>
    </submittedName>
</protein>
<evidence type="ECO:0000256" key="8">
    <source>
        <dbReference type="SAM" id="SignalP"/>
    </source>
</evidence>
<keyword evidence="10" id="KW-1185">Reference proteome</keyword>
<evidence type="ECO:0000256" key="7">
    <source>
        <dbReference type="ARBA" id="ARBA00023237"/>
    </source>
</evidence>
<keyword evidence="3" id="KW-1134">Transmembrane beta strand</keyword>
<keyword evidence="5 8" id="KW-0732">Signal</keyword>
<organism evidence="9 10">
    <name type="scientific">Parendozoicomonas haliclonae</name>
    <dbReference type="NCBI Taxonomy" id="1960125"/>
    <lineage>
        <taxon>Bacteria</taxon>
        <taxon>Pseudomonadati</taxon>
        <taxon>Pseudomonadota</taxon>
        <taxon>Gammaproteobacteria</taxon>
        <taxon>Oceanospirillales</taxon>
        <taxon>Endozoicomonadaceae</taxon>
        <taxon>Parendozoicomonas</taxon>
    </lineage>
</organism>
<dbReference type="Pfam" id="PF03349">
    <property type="entry name" value="Toluene_X"/>
    <property type="match status" value="1"/>
</dbReference>